<feature type="transmembrane region" description="Helical" evidence="6">
    <location>
        <begin position="12"/>
        <end position="28"/>
    </location>
</feature>
<evidence type="ECO:0000313" key="8">
    <source>
        <dbReference type="EMBL" id="QEA15873.1"/>
    </source>
</evidence>
<comment type="similarity">
    <text evidence="2">Belongs to the EamA transporter family.</text>
</comment>
<dbReference type="InterPro" id="IPR050638">
    <property type="entry name" value="AA-Vitamin_Transporters"/>
</dbReference>
<proteinExistence type="inferred from homology"/>
<keyword evidence="9" id="KW-1185">Reference proteome</keyword>
<accession>A0A5B8S3K8</accession>
<feature type="transmembrane region" description="Helical" evidence="6">
    <location>
        <begin position="275"/>
        <end position="293"/>
    </location>
</feature>
<dbReference type="Pfam" id="PF00892">
    <property type="entry name" value="EamA"/>
    <property type="match status" value="2"/>
</dbReference>
<evidence type="ECO:0000256" key="2">
    <source>
        <dbReference type="ARBA" id="ARBA00007362"/>
    </source>
</evidence>
<feature type="transmembrane region" description="Helical" evidence="6">
    <location>
        <begin position="40"/>
        <end position="58"/>
    </location>
</feature>
<dbReference type="InterPro" id="IPR000620">
    <property type="entry name" value="EamA_dom"/>
</dbReference>
<dbReference type="KEGG" id="ngf:FRF71_06800"/>
<dbReference type="RefSeq" id="WP_147089885.1">
    <property type="nucleotide sequence ID" value="NZ_BAABJD010000001.1"/>
</dbReference>
<dbReference type="Proteomes" id="UP000321172">
    <property type="component" value="Chromosome"/>
</dbReference>
<evidence type="ECO:0000313" key="9">
    <source>
        <dbReference type="Proteomes" id="UP000321172"/>
    </source>
</evidence>
<gene>
    <name evidence="8" type="ORF">FRF71_06800</name>
</gene>
<dbReference type="OrthoDB" id="2352272at2"/>
<dbReference type="SUPFAM" id="SSF103481">
    <property type="entry name" value="Multidrug resistance efflux transporter EmrE"/>
    <property type="match status" value="2"/>
</dbReference>
<evidence type="ECO:0000256" key="3">
    <source>
        <dbReference type="ARBA" id="ARBA00022692"/>
    </source>
</evidence>
<dbReference type="InterPro" id="IPR037185">
    <property type="entry name" value="EmrE-like"/>
</dbReference>
<name>A0A5B8S3K8_9SPHN</name>
<dbReference type="PANTHER" id="PTHR32322">
    <property type="entry name" value="INNER MEMBRANE TRANSPORTER"/>
    <property type="match status" value="1"/>
</dbReference>
<feature type="transmembrane region" description="Helical" evidence="6">
    <location>
        <begin position="187"/>
        <end position="207"/>
    </location>
</feature>
<dbReference type="GO" id="GO:0016020">
    <property type="term" value="C:membrane"/>
    <property type="evidence" value="ECO:0007669"/>
    <property type="project" value="UniProtKB-SubCell"/>
</dbReference>
<evidence type="ECO:0000256" key="1">
    <source>
        <dbReference type="ARBA" id="ARBA00004141"/>
    </source>
</evidence>
<evidence type="ECO:0000256" key="5">
    <source>
        <dbReference type="ARBA" id="ARBA00023136"/>
    </source>
</evidence>
<feature type="transmembrane region" description="Helical" evidence="6">
    <location>
        <begin position="219"/>
        <end position="239"/>
    </location>
</feature>
<feature type="domain" description="EamA" evidence="7">
    <location>
        <begin position="157"/>
        <end position="292"/>
    </location>
</feature>
<dbReference type="EMBL" id="CP042345">
    <property type="protein sequence ID" value="QEA15873.1"/>
    <property type="molecule type" value="Genomic_DNA"/>
</dbReference>
<keyword evidence="4 6" id="KW-1133">Transmembrane helix</keyword>
<organism evidence="8 9">
    <name type="scientific">Novosphingobium ginsenosidimutans</name>
    <dbReference type="NCBI Taxonomy" id="1176536"/>
    <lineage>
        <taxon>Bacteria</taxon>
        <taxon>Pseudomonadati</taxon>
        <taxon>Pseudomonadota</taxon>
        <taxon>Alphaproteobacteria</taxon>
        <taxon>Sphingomonadales</taxon>
        <taxon>Sphingomonadaceae</taxon>
        <taxon>Novosphingobium</taxon>
    </lineage>
</organism>
<dbReference type="AlphaFoldDB" id="A0A5B8S3K8"/>
<sequence>MSGVTLTPRSIAAFIFLALVWGSTWLVIKDQISEVPSAWSVVWRFILAATAMAAFALLRRERLRLTGREQAVAIAMGVFQFSVNFQLIYQSEHYLTSGLVAVVFALMIVPNAILARLVLGAALTRRFVAGSAIALAGIALLMLHEYRIAPPNSGVTTGVLLVTGAILSVSVGNLLQATTTARGVPVVSLMAWGMLWGIVASASYAIVAVGAPVLDPRPAYLAGIAYLGLVGSALTFPLYSQLIRDWGPGPAAYNGVAVPVVAMILSTLFEGYQWSLLAGAGAVLAMAGLLVALSGRK</sequence>
<evidence type="ECO:0000256" key="6">
    <source>
        <dbReference type="SAM" id="Phobius"/>
    </source>
</evidence>
<evidence type="ECO:0000259" key="7">
    <source>
        <dbReference type="Pfam" id="PF00892"/>
    </source>
</evidence>
<keyword evidence="5 6" id="KW-0472">Membrane</keyword>
<feature type="transmembrane region" description="Helical" evidence="6">
    <location>
        <begin position="95"/>
        <end position="115"/>
    </location>
</feature>
<protein>
    <submittedName>
        <fullName evidence="8">EamA family transporter</fullName>
    </submittedName>
</protein>
<dbReference type="PANTHER" id="PTHR32322:SF2">
    <property type="entry name" value="EAMA DOMAIN-CONTAINING PROTEIN"/>
    <property type="match status" value="1"/>
</dbReference>
<keyword evidence="3 6" id="KW-0812">Transmembrane</keyword>
<evidence type="ECO:0000256" key="4">
    <source>
        <dbReference type="ARBA" id="ARBA00022989"/>
    </source>
</evidence>
<feature type="transmembrane region" description="Helical" evidence="6">
    <location>
        <begin position="70"/>
        <end position="89"/>
    </location>
</feature>
<feature type="transmembrane region" description="Helical" evidence="6">
    <location>
        <begin position="251"/>
        <end position="269"/>
    </location>
</feature>
<feature type="domain" description="EamA" evidence="7">
    <location>
        <begin position="11"/>
        <end position="142"/>
    </location>
</feature>
<feature type="transmembrane region" description="Helical" evidence="6">
    <location>
        <begin position="127"/>
        <end position="143"/>
    </location>
</feature>
<feature type="transmembrane region" description="Helical" evidence="6">
    <location>
        <begin position="155"/>
        <end position="175"/>
    </location>
</feature>
<reference evidence="8 9" key="1">
    <citation type="journal article" date="2013" name="J. Microbiol. Biotechnol.">
        <title>Novosphingobium ginsenosidimutans sp. nov., with the ability to convert ginsenoside.</title>
        <authorList>
            <person name="Kim J.K."/>
            <person name="He D."/>
            <person name="Liu Q.M."/>
            <person name="Park H.Y."/>
            <person name="Jung M.S."/>
            <person name="Yoon M.H."/>
            <person name="Kim S.C."/>
            <person name="Im W.T."/>
        </authorList>
    </citation>
    <scope>NUCLEOTIDE SEQUENCE [LARGE SCALE GENOMIC DNA]</scope>
    <source>
        <strain evidence="8 9">FW-6</strain>
    </source>
</reference>
<comment type="subcellular location">
    <subcellularLocation>
        <location evidence="1">Membrane</location>
        <topology evidence="1">Multi-pass membrane protein</topology>
    </subcellularLocation>
</comment>